<evidence type="ECO:0000259" key="1">
    <source>
        <dbReference type="Pfam" id="PF05076"/>
    </source>
</evidence>
<dbReference type="Pfam" id="PF05076">
    <property type="entry name" value="SUFU"/>
    <property type="match status" value="1"/>
</dbReference>
<protein>
    <submittedName>
        <fullName evidence="4">DUF2185 domain-containing protein</fullName>
    </submittedName>
</protein>
<evidence type="ECO:0000259" key="3">
    <source>
        <dbReference type="Pfam" id="PF25191"/>
    </source>
</evidence>
<dbReference type="InterPro" id="IPR057154">
    <property type="entry name" value="DUF7832"/>
</dbReference>
<proteinExistence type="predicted"/>
<dbReference type="AlphaFoldDB" id="A0AAE3A0D7"/>
<evidence type="ECO:0000313" key="5">
    <source>
        <dbReference type="Proteomes" id="UP001197795"/>
    </source>
</evidence>
<dbReference type="RefSeq" id="WP_227731870.1">
    <property type="nucleotide sequence ID" value="NZ_JAJEPV010000001.1"/>
</dbReference>
<comment type="caution">
    <text evidence="4">The sequence shown here is derived from an EMBL/GenBank/DDBJ whole genome shotgun (WGS) entry which is preliminary data.</text>
</comment>
<dbReference type="GeneID" id="57962637"/>
<evidence type="ECO:0000313" key="4">
    <source>
        <dbReference type="EMBL" id="MCC2118158.1"/>
    </source>
</evidence>
<feature type="domain" description="Immunity protein Imm33" evidence="2">
    <location>
        <begin position="570"/>
        <end position="662"/>
    </location>
</feature>
<dbReference type="InterPro" id="IPR018689">
    <property type="entry name" value="Imm33_dom"/>
</dbReference>
<reference evidence="4 5" key="1">
    <citation type="submission" date="2021-10" db="EMBL/GenBank/DDBJ databases">
        <title>Anaerobic single-cell dispensing facilitates the cultivation of human gut bacteria.</title>
        <authorList>
            <person name="Afrizal A."/>
        </authorList>
    </citation>
    <scope>NUCLEOTIDE SEQUENCE [LARGE SCALE GENOMIC DNA]</scope>
    <source>
        <strain evidence="4 5">CLA-AA-H273</strain>
    </source>
</reference>
<dbReference type="InterPro" id="IPR020941">
    <property type="entry name" value="SUFU-like_domain"/>
</dbReference>
<organism evidence="4 5">
    <name type="scientific">Waltera acetigignens</name>
    <dbReference type="NCBI Taxonomy" id="2981769"/>
    <lineage>
        <taxon>Bacteria</taxon>
        <taxon>Bacillati</taxon>
        <taxon>Bacillota</taxon>
        <taxon>Clostridia</taxon>
        <taxon>Lachnospirales</taxon>
        <taxon>Lachnospiraceae</taxon>
        <taxon>Waltera</taxon>
    </lineage>
</organism>
<dbReference type="EMBL" id="JAJEPV010000001">
    <property type="protein sequence ID" value="MCC2118158.1"/>
    <property type="molecule type" value="Genomic_DNA"/>
</dbReference>
<dbReference type="Pfam" id="PF25191">
    <property type="entry name" value="DUF7832"/>
    <property type="match status" value="1"/>
</dbReference>
<dbReference type="Proteomes" id="UP001197795">
    <property type="component" value="Unassembled WGS sequence"/>
</dbReference>
<accession>A0AAE3A0D7</accession>
<feature type="domain" description="DUF7832" evidence="3">
    <location>
        <begin position="385"/>
        <end position="484"/>
    </location>
</feature>
<keyword evidence="5" id="KW-1185">Reference proteome</keyword>
<evidence type="ECO:0000259" key="2">
    <source>
        <dbReference type="Pfam" id="PF09951"/>
    </source>
</evidence>
<sequence length="672" mass="77953">MMNQTEETKLLEQIEKWNDADEFSRCIEAIEAIPEQERGYLMTVKLSRAYSNLAVLGNHGVHGTDGEVDGDLIRHAIDLLESVRTQGENDPYWNSRMGYSCLMAYSSAATAYEYAKRWLSLAPDDPDAQELVRDCEKYLEEENSLELDWKEREEIIRRETIPPADDDILGHVKVHIDQYFGVYTQLLTDDSDPDHPLEIAVILPRPEHDYYTLVTVGLSRHRMDFSEERREEKLERAELLINLPRDWKLTKADCREEQWSWPIRMMLATAYFAMEDPEVGLESRTTLMEGEDGIPFAENTDLRGEILLYPGVFGEESFFCRLPGGEEVNFYQVIPLYWEELQYKLEHGSDSLLDLCPDESLEVINPHRLNVVTDREKISYDPAEMDNAADQIKKIQELHLPVDELDACNLMAFFLGWAMKRGQMSNPFISGYREIVEAVQSGKEPDLRVFILDNLDGKLSTQFFDRRGSGFAQWYAQDNRSNPYVYRRDCRNIVLAKLQDRVWNSATEEEAAYLLLPYTEKNRQSVEHLLDERFQQYLEAEFVDDPEERVARAAEGKPAVIPDWDGPLFCYASDRVAQDGCKVQIMDRLIPEREDMGWESGWAFYSGDEGDVYGEGDEYYELHCGFYDIRDICRIDPDIIPFLNLPYGTMQMRGEDGAWYEVIRDDEGEEET</sequence>
<name>A0AAE3A0D7_9FIRM</name>
<gene>
    <name evidence="4" type="ORF">LKD75_00895</name>
</gene>
<feature type="domain" description="Suppressor of fused-like" evidence="1">
    <location>
        <begin position="194"/>
        <end position="368"/>
    </location>
</feature>
<dbReference type="Pfam" id="PF09951">
    <property type="entry name" value="Imm33"/>
    <property type="match status" value="1"/>
</dbReference>